<feature type="transmembrane region" description="Helical" evidence="12">
    <location>
        <begin position="41"/>
        <end position="61"/>
    </location>
</feature>
<dbReference type="Pfam" id="PF00782">
    <property type="entry name" value="DSPc"/>
    <property type="match status" value="1"/>
</dbReference>
<dbReference type="GO" id="GO:0004722">
    <property type="term" value="F:protein serine/threonine phosphatase activity"/>
    <property type="evidence" value="ECO:0007669"/>
    <property type="project" value="UniProtKB-EC"/>
</dbReference>
<name>A0A8S1DGM1_9INSE</name>
<evidence type="ECO:0000256" key="3">
    <source>
        <dbReference type="ARBA" id="ARBA00022475"/>
    </source>
</evidence>
<keyword evidence="6" id="KW-0904">Protein phosphatase</keyword>
<dbReference type="PANTHER" id="PTHR45682:SF1">
    <property type="entry name" value="DUAL SPECIFICITY PROTEIN PHOSPHATASE 3"/>
    <property type="match status" value="1"/>
</dbReference>
<comment type="subcellular location">
    <subcellularLocation>
        <location evidence="1 12">Cell membrane</location>
        <topology evidence="1 12">Multi-pass membrane protein</topology>
    </subcellularLocation>
</comment>
<keyword evidence="5" id="KW-0378">Hydrolase</keyword>
<dbReference type="GO" id="GO:0008138">
    <property type="term" value="F:protein tyrosine/serine/threonine phosphatase activity"/>
    <property type="evidence" value="ECO:0007669"/>
    <property type="project" value="InterPro"/>
</dbReference>
<dbReference type="PANTHER" id="PTHR45682">
    <property type="entry name" value="AGAP008228-PA"/>
    <property type="match status" value="1"/>
</dbReference>
<dbReference type="InterPro" id="IPR000387">
    <property type="entry name" value="Tyr_Pase_dom"/>
</dbReference>
<evidence type="ECO:0000313" key="18">
    <source>
        <dbReference type="Proteomes" id="UP000494165"/>
    </source>
</evidence>
<evidence type="ECO:0000313" key="17">
    <source>
        <dbReference type="EMBL" id="CAB3381734.1"/>
    </source>
</evidence>
<evidence type="ECO:0000256" key="4">
    <source>
        <dbReference type="ARBA" id="ARBA00022692"/>
    </source>
</evidence>
<evidence type="ECO:0000256" key="9">
    <source>
        <dbReference type="ARBA" id="ARBA00047761"/>
    </source>
</evidence>
<proteinExistence type="inferred from homology"/>
<dbReference type="PRINTS" id="PR01909">
    <property type="entry name" value="ADSPHPHTASEA"/>
</dbReference>
<dbReference type="PROSITE" id="PS50054">
    <property type="entry name" value="TYR_PHOSPHATASE_DUAL"/>
    <property type="match status" value="1"/>
</dbReference>
<dbReference type="GO" id="GO:0050909">
    <property type="term" value="P:sensory perception of taste"/>
    <property type="evidence" value="ECO:0007669"/>
    <property type="project" value="InterPro"/>
</dbReference>
<keyword evidence="4 12" id="KW-0812">Transmembrane</keyword>
<evidence type="ECO:0000256" key="6">
    <source>
        <dbReference type="ARBA" id="ARBA00022912"/>
    </source>
</evidence>
<comment type="catalytic activity">
    <reaction evidence="9">
        <text>O-phospho-L-seryl-[protein] + H2O = L-seryl-[protein] + phosphate</text>
        <dbReference type="Rhea" id="RHEA:20629"/>
        <dbReference type="Rhea" id="RHEA-COMP:9863"/>
        <dbReference type="Rhea" id="RHEA-COMP:11604"/>
        <dbReference type="ChEBI" id="CHEBI:15377"/>
        <dbReference type="ChEBI" id="CHEBI:29999"/>
        <dbReference type="ChEBI" id="CHEBI:43474"/>
        <dbReference type="ChEBI" id="CHEBI:83421"/>
        <dbReference type="EC" id="3.1.3.16"/>
    </reaction>
</comment>
<keyword evidence="13" id="KW-0175">Coiled coil</keyword>
<keyword evidence="12" id="KW-0807">Transducer</keyword>
<feature type="active site" description="Phosphocysteine intermediate" evidence="11">
    <location>
        <position position="495"/>
    </location>
</feature>
<evidence type="ECO:0000256" key="14">
    <source>
        <dbReference type="SAM" id="MobiDB-lite"/>
    </source>
</evidence>
<dbReference type="SMART" id="SM00404">
    <property type="entry name" value="PTPc_motif"/>
    <property type="match status" value="1"/>
</dbReference>
<keyword evidence="12" id="KW-0675">Receptor</keyword>
<dbReference type="GO" id="GO:0043409">
    <property type="term" value="P:negative regulation of MAPK cascade"/>
    <property type="evidence" value="ECO:0007669"/>
    <property type="project" value="TreeGrafter"/>
</dbReference>
<feature type="region of interest" description="Disordered" evidence="14">
    <location>
        <begin position="316"/>
        <end position="349"/>
    </location>
</feature>
<evidence type="ECO:0000256" key="13">
    <source>
        <dbReference type="SAM" id="Coils"/>
    </source>
</evidence>
<dbReference type="GO" id="GO:0007165">
    <property type="term" value="P:signal transduction"/>
    <property type="evidence" value="ECO:0007669"/>
    <property type="project" value="UniProtKB-KW"/>
</dbReference>
<dbReference type="InterPro" id="IPR029021">
    <property type="entry name" value="Prot-tyrosine_phosphatase-like"/>
</dbReference>
<dbReference type="SMART" id="SM00195">
    <property type="entry name" value="DSPc"/>
    <property type="match status" value="1"/>
</dbReference>
<keyword evidence="7 12" id="KW-1133">Transmembrane helix</keyword>
<comment type="caution">
    <text evidence="12">Lacks conserved residue(s) required for the propagation of feature annotation.</text>
</comment>
<evidence type="ECO:0000256" key="12">
    <source>
        <dbReference type="RuleBase" id="RU363108"/>
    </source>
</evidence>
<feature type="transmembrane region" description="Helical" evidence="12">
    <location>
        <begin position="6"/>
        <end position="29"/>
    </location>
</feature>
<accession>A0A8S1DGM1</accession>
<evidence type="ECO:0000256" key="1">
    <source>
        <dbReference type="ARBA" id="ARBA00004651"/>
    </source>
</evidence>
<evidence type="ECO:0000256" key="5">
    <source>
        <dbReference type="ARBA" id="ARBA00022801"/>
    </source>
</evidence>
<feature type="domain" description="Tyrosine specific protein phosphatases" evidence="16">
    <location>
        <begin position="471"/>
        <end position="529"/>
    </location>
</feature>
<dbReference type="InterPro" id="IPR003595">
    <property type="entry name" value="Tyr_Pase_cat"/>
</dbReference>
<dbReference type="Pfam" id="PF08395">
    <property type="entry name" value="7tm_7"/>
    <property type="match status" value="1"/>
</dbReference>
<evidence type="ECO:0000256" key="11">
    <source>
        <dbReference type="PIRSR" id="PIRSR620405-1"/>
    </source>
</evidence>
<keyword evidence="18" id="KW-1185">Reference proteome</keyword>
<evidence type="ECO:0000259" key="16">
    <source>
        <dbReference type="PROSITE" id="PS50056"/>
    </source>
</evidence>
<keyword evidence="3 12" id="KW-1003">Cell membrane</keyword>
<dbReference type="InterPro" id="IPR020422">
    <property type="entry name" value="TYR_PHOSPHATASE_DUAL_dom"/>
</dbReference>
<dbReference type="PROSITE" id="PS00383">
    <property type="entry name" value="TYR_PHOSPHATASE_1"/>
    <property type="match status" value="1"/>
</dbReference>
<evidence type="ECO:0000256" key="8">
    <source>
        <dbReference type="ARBA" id="ARBA00023136"/>
    </source>
</evidence>
<dbReference type="InterPro" id="IPR013604">
    <property type="entry name" value="7TM_chemorcpt"/>
</dbReference>
<dbReference type="Proteomes" id="UP000494165">
    <property type="component" value="Unassembled WGS sequence"/>
</dbReference>
<comment type="catalytic activity">
    <reaction evidence="10">
        <text>O-phospho-L-threonyl-[protein] + H2O = L-threonyl-[protein] + phosphate</text>
        <dbReference type="Rhea" id="RHEA:47004"/>
        <dbReference type="Rhea" id="RHEA-COMP:11060"/>
        <dbReference type="Rhea" id="RHEA-COMP:11605"/>
        <dbReference type="ChEBI" id="CHEBI:15377"/>
        <dbReference type="ChEBI" id="CHEBI:30013"/>
        <dbReference type="ChEBI" id="CHEBI:43474"/>
        <dbReference type="ChEBI" id="CHEBI:61977"/>
        <dbReference type="EC" id="3.1.3.16"/>
    </reaction>
</comment>
<dbReference type="Gene3D" id="3.90.190.10">
    <property type="entry name" value="Protein tyrosine phosphatase superfamily"/>
    <property type="match status" value="1"/>
</dbReference>
<keyword evidence="8 12" id="KW-0472">Membrane</keyword>
<comment type="caution">
    <text evidence="17">The sequence shown here is derived from an EMBL/GenBank/DDBJ whole genome shotgun (WGS) entry which is preliminary data.</text>
</comment>
<dbReference type="InterPro" id="IPR000340">
    <property type="entry name" value="Dual-sp_phosphatase_cat-dom"/>
</dbReference>
<feature type="coiled-coil region" evidence="13">
    <location>
        <begin position="164"/>
        <end position="191"/>
    </location>
</feature>
<feature type="domain" description="Tyrosine-protein phosphatase" evidence="15">
    <location>
        <begin position="395"/>
        <end position="550"/>
    </location>
</feature>
<gene>
    <name evidence="17" type="ORF">CLODIP_2_CD00390</name>
</gene>
<dbReference type="SUPFAM" id="SSF52799">
    <property type="entry name" value="(Phosphotyrosine protein) phosphatases II"/>
    <property type="match status" value="1"/>
</dbReference>
<protein>
    <recommendedName>
        <fullName evidence="12">Gustatory receptor</fullName>
    </recommendedName>
</protein>
<comment type="similarity">
    <text evidence="2">Belongs to the protein-tyrosine phosphatase family. Non-receptor class dual specificity subfamily.</text>
</comment>
<dbReference type="EMBL" id="CADEPI010000244">
    <property type="protein sequence ID" value="CAB3381734.1"/>
    <property type="molecule type" value="Genomic_DNA"/>
</dbReference>
<organism evidence="17 18">
    <name type="scientific">Cloeon dipterum</name>
    <dbReference type="NCBI Taxonomy" id="197152"/>
    <lineage>
        <taxon>Eukaryota</taxon>
        <taxon>Metazoa</taxon>
        <taxon>Ecdysozoa</taxon>
        <taxon>Arthropoda</taxon>
        <taxon>Hexapoda</taxon>
        <taxon>Insecta</taxon>
        <taxon>Pterygota</taxon>
        <taxon>Palaeoptera</taxon>
        <taxon>Ephemeroptera</taxon>
        <taxon>Pisciforma</taxon>
        <taxon>Baetidae</taxon>
        <taxon>Cloeon</taxon>
    </lineage>
</organism>
<comment type="similarity">
    <text evidence="12">Belongs to the insect chemoreceptor superfamily. Gustatory receptor (GR) family.</text>
</comment>
<dbReference type="CDD" id="cd14515">
    <property type="entry name" value="DUSP3-like"/>
    <property type="match status" value="1"/>
</dbReference>
<dbReference type="PROSITE" id="PS50056">
    <property type="entry name" value="TYR_PHOSPHATASE_2"/>
    <property type="match status" value="1"/>
</dbReference>
<comment type="function">
    <text evidence="12">Gustatory receptor which mediates acceptance or avoidance behavior, depending on its substrates.</text>
</comment>
<dbReference type="OrthoDB" id="253091at2759"/>
<evidence type="ECO:0000259" key="15">
    <source>
        <dbReference type="PROSITE" id="PS50054"/>
    </source>
</evidence>
<dbReference type="InterPro" id="IPR016130">
    <property type="entry name" value="Tyr_Pase_AS"/>
</dbReference>
<dbReference type="GO" id="GO:0005737">
    <property type="term" value="C:cytoplasm"/>
    <property type="evidence" value="ECO:0007669"/>
    <property type="project" value="TreeGrafter"/>
</dbReference>
<dbReference type="AlphaFoldDB" id="A0A8S1DGM1"/>
<dbReference type="InterPro" id="IPR020405">
    <property type="entry name" value="Atypical_DUSP_subfamA"/>
</dbReference>
<evidence type="ECO:0000256" key="7">
    <source>
        <dbReference type="ARBA" id="ARBA00022989"/>
    </source>
</evidence>
<sequence length="558" mass="63258">MARFFLLFDIAQLFMLIVHGFLNIFMTHLKHFLETGMTSRFFFYYLYITLDCSTRFISLAASCGTLKNEANMQANLQAFYDLARSRKVTFSACGLFDVDLPLIFATFGSVTGYLFIITQLNVKCFCEPAVRRCHLSTSYFKSRYFPSCPRTPAASPRRTPMEQYDDLATRYQQLTDKYANLREKYSSASNGGSKYSPWSHATSEERVSMAPRYKSPSPVATTKLPTSRHASKGPELYTSRVYRTPPPSAFLDLGPAADVDRESLTSEAIIKRYRSPLIERQVEIPRMKSPSILDKEMEILLPRYRQRERMEALLKKEATPPPKPASTENVYAADGLPPTAPSTYSSPRYDNNVPKYETFTPLRVSPARKFTCSAKELSHLITEPSGGVYVLPSDAYNEVYPDLFIGDMHTALCTQQLRAIGITHVLNASQKDSRPGQEPGYYVNTTAQYYRRAGIEFLGVPATDSLSFDISQYFNDASAFIDSALRIGGRVLVHCHQGISRSATLVLAFLMMRRGMTAQDAMRTVRARRQIIPNESFLRQLVELNSRLMGDRRNYYTK</sequence>
<feature type="region of interest" description="Disordered" evidence="14">
    <location>
        <begin position="209"/>
        <end position="232"/>
    </location>
</feature>
<reference evidence="17 18" key="1">
    <citation type="submission" date="2020-04" db="EMBL/GenBank/DDBJ databases">
        <authorList>
            <person name="Alioto T."/>
            <person name="Alioto T."/>
            <person name="Gomez Garrido J."/>
        </authorList>
    </citation>
    <scope>NUCLEOTIDE SEQUENCE [LARGE SCALE GENOMIC DNA]</scope>
</reference>
<dbReference type="GO" id="GO:0033549">
    <property type="term" value="F:MAP kinase phosphatase activity"/>
    <property type="evidence" value="ECO:0007669"/>
    <property type="project" value="TreeGrafter"/>
</dbReference>
<evidence type="ECO:0000256" key="2">
    <source>
        <dbReference type="ARBA" id="ARBA00008601"/>
    </source>
</evidence>
<dbReference type="GO" id="GO:0005886">
    <property type="term" value="C:plasma membrane"/>
    <property type="evidence" value="ECO:0007669"/>
    <property type="project" value="UniProtKB-SubCell"/>
</dbReference>
<evidence type="ECO:0000256" key="10">
    <source>
        <dbReference type="ARBA" id="ARBA00048336"/>
    </source>
</evidence>